<protein>
    <recommendedName>
        <fullName evidence="7">Aspartate carbamoyltransferase</fullName>
        <ecNumber evidence="7">2.1.3.2</ecNumber>
    </recommendedName>
    <alternativeName>
        <fullName evidence="7">Aspartate transcarbamylase</fullName>
        <shortName evidence="7">ATCase</shortName>
    </alternativeName>
</protein>
<dbReference type="GO" id="GO:0005829">
    <property type="term" value="C:cytosol"/>
    <property type="evidence" value="ECO:0007669"/>
    <property type="project" value="TreeGrafter"/>
</dbReference>
<keyword evidence="4 7" id="KW-0665">Pyrimidine biosynthesis</keyword>
<dbReference type="PRINTS" id="PR00101">
    <property type="entry name" value="ATCASE"/>
</dbReference>
<dbReference type="Pfam" id="PF00185">
    <property type="entry name" value="OTCace"/>
    <property type="match status" value="1"/>
</dbReference>
<evidence type="ECO:0000259" key="8">
    <source>
        <dbReference type="Pfam" id="PF00185"/>
    </source>
</evidence>
<keyword evidence="12" id="KW-1185">Reference proteome</keyword>
<dbReference type="NCBIfam" id="TIGR00670">
    <property type="entry name" value="asp_carb_tr"/>
    <property type="match status" value="1"/>
</dbReference>
<dbReference type="GO" id="GO:0044205">
    <property type="term" value="P:'de novo' UMP biosynthetic process"/>
    <property type="evidence" value="ECO:0007669"/>
    <property type="project" value="UniProtKB-UniRule"/>
</dbReference>
<dbReference type="EC" id="2.1.3.2" evidence="7"/>
<reference evidence="10 13" key="2">
    <citation type="submission" date="2017-03" db="EMBL/GenBank/DDBJ databases">
        <title>Rapid Whole Genome Sequencing of Comamonas kerstersii Causing Continuous ambulatory Peritoneal Dialysis-Associated Peritonitis.</title>
        <authorList>
            <person name="Zheng B."/>
        </authorList>
    </citation>
    <scope>NUCLEOTIDE SEQUENCE [LARGE SCALE GENOMIC DNA]</scope>
    <source>
        <strain evidence="10 13">8943</strain>
    </source>
</reference>
<dbReference type="GO" id="GO:0016597">
    <property type="term" value="F:amino acid binding"/>
    <property type="evidence" value="ECO:0007669"/>
    <property type="project" value="InterPro"/>
</dbReference>
<evidence type="ECO:0000313" key="13">
    <source>
        <dbReference type="Proteomes" id="UP000242792"/>
    </source>
</evidence>
<comment type="pathway">
    <text evidence="1 7">Pyrimidine metabolism; UMP biosynthesis via de novo pathway; (S)-dihydroorotate from bicarbonate: step 2/3.</text>
</comment>
<accession>A0A0W7YYV2</accession>
<feature type="binding site" evidence="7">
    <location>
        <position position="119"/>
    </location>
    <ligand>
        <name>carbamoyl phosphate</name>
        <dbReference type="ChEBI" id="CHEBI:58228"/>
    </ligand>
</feature>
<feature type="domain" description="Aspartate/ornithine carbamoyltransferase Asp/Orn-binding" evidence="8">
    <location>
        <begin position="169"/>
        <end position="315"/>
    </location>
</feature>
<dbReference type="GeneID" id="83038217"/>
<dbReference type="NCBIfam" id="NF002032">
    <property type="entry name" value="PRK00856.1"/>
    <property type="match status" value="1"/>
</dbReference>
<evidence type="ECO:0000256" key="7">
    <source>
        <dbReference type="HAMAP-Rule" id="MF_00001"/>
    </source>
</evidence>
<dbReference type="PANTHER" id="PTHR45753">
    <property type="entry name" value="ORNITHINE CARBAMOYLTRANSFERASE, MITOCHONDRIAL"/>
    <property type="match status" value="1"/>
</dbReference>
<feature type="binding site" evidence="7">
    <location>
        <position position="182"/>
    </location>
    <ligand>
        <name>L-aspartate</name>
        <dbReference type="ChEBI" id="CHEBI:29991"/>
    </ligand>
</feature>
<dbReference type="EMBL" id="CP020121">
    <property type="protein sequence ID" value="AQZ99706.1"/>
    <property type="molecule type" value="Genomic_DNA"/>
</dbReference>
<evidence type="ECO:0000313" key="12">
    <source>
        <dbReference type="Proteomes" id="UP000053300"/>
    </source>
</evidence>
<dbReference type="EMBL" id="LPXH01000033">
    <property type="protein sequence ID" value="KUF40164.1"/>
    <property type="molecule type" value="Genomic_DNA"/>
</dbReference>
<dbReference type="RefSeq" id="WP_054067566.1">
    <property type="nucleotide sequence ID" value="NZ_CATYED010000012.1"/>
</dbReference>
<dbReference type="PROSITE" id="PS00097">
    <property type="entry name" value="CARBAMOYLTRANSFERASE"/>
    <property type="match status" value="1"/>
</dbReference>
<dbReference type="GO" id="GO:0004070">
    <property type="term" value="F:aspartate carbamoyltransferase activity"/>
    <property type="evidence" value="ECO:0007669"/>
    <property type="project" value="UniProtKB-UniRule"/>
</dbReference>
<dbReference type="STRING" id="225992.B5M06_02660"/>
<accession>A0A1V3TPY0</accession>
<evidence type="ECO:0000256" key="6">
    <source>
        <dbReference type="ARBA" id="ARBA00048859"/>
    </source>
</evidence>
<evidence type="ECO:0000256" key="3">
    <source>
        <dbReference type="ARBA" id="ARBA00022679"/>
    </source>
</evidence>
<feature type="binding site" evidence="7">
    <location>
        <position position="69"/>
    </location>
    <ligand>
        <name>carbamoyl phosphate</name>
        <dbReference type="ChEBI" id="CHEBI:58228"/>
    </ligand>
</feature>
<comment type="subunit">
    <text evidence="7">Heterododecamer (2C3:3R2) of six catalytic PyrB chains organized as two trimers (C3), and six regulatory PyrI chains organized as three dimers (R2).</text>
</comment>
<dbReference type="GO" id="GO:0006207">
    <property type="term" value="P:'de novo' pyrimidine nucleobase biosynthetic process"/>
    <property type="evidence" value="ECO:0007669"/>
    <property type="project" value="InterPro"/>
</dbReference>
<evidence type="ECO:0000256" key="1">
    <source>
        <dbReference type="ARBA" id="ARBA00004852"/>
    </source>
</evidence>
<dbReference type="OrthoDB" id="9774690at2"/>
<feature type="binding site" evidence="7">
    <location>
        <position position="279"/>
    </location>
    <ligand>
        <name>carbamoyl phosphate</name>
        <dbReference type="ChEBI" id="CHEBI:58228"/>
    </ligand>
</feature>
<dbReference type="PRINTS" id="PR00100">
    <property type="entry name" value="AOTCASE"/>
</dbReference>
<reference evidence="11 12" key="1">
    <citation type="submission" date="2015-12" db="EMBL/GenBank/DDBJ databases">
        <title>Complete genome sequence of a multi-drug resistant strain Acidovorax sp. 12322-1.</title>
        <authorList>
            <person name="Ming D."/>
            <person name="Wang M."/>
            <person name="Hu S."/>
            <person name="Zhou Y."/>
            <person name="Jiang T."/>
        </authorList>
    </citation>
    <scope>NUCLEOTIDE SEQUENCE [LARGE SCALE GENOMIC DNA]</scope>
    <source>
        <strain evidence="11 12">12322-1</strain>
    </source>
</reference>
<dbReference type="InterPro" id="IPR006130">
    <property type="entry name" value="Asp/Orn_carbamoylTrfase"/>
</dbReference>
<proteinExistence type="inferred from homology"/>
<evidence type="ECO:0000313" key="10">
    <source>
        <dbReference type="EMBL" id="AQZ99706.1"/>
    </source>
</evidence>
<dbReference type="InterPro" id="IPR036901">
    <property type="entry name" value="Asp/Orn_carbamoylTrfase_sf"/>
</dbReference>
<evidence type="ECO:0000256" key="4">
    <source>
        <dbReference type="ARBA" id="ARBA00022975"/>
    </source>
</evidence>
<dbReference type="Proteomes" id="UP000053300">
    <property type="component" value="Unassembled WGS sequence"/>
</dbReference>
<accession>A0A1V0BID9</accession>
<dbReference type="FunFam" id="3.40.50.1370:FF:000007">
    <property type="entry name" value="Aspartate carbamoyltransferase"/>
    <property type="match status" value="1"/>
</dbReference>
<dbReference type="AlphaFoldDB" id="A0A0W7YYV2"/>
<evidence type="ECO:0000313" key="11">
    <source>
        <dbReference type="EMBL" id="KUF40164.1"/>
    </source>
</evidence>
<sequence length="321" mass="35184">MLYKRNNPQLNKNGELIHLLSTEGLSKDILTQILDTAENFVSVNDREVKKVPLLRGKSVFNLFFENSTRTRTTFEIAAKRLSADVFNLDIARSSTAKGETLLDTIDNLSAMAADIFVVRHSESGAPYLIAQHVAPHVHVVNAGDGRHAHPTQGLLDMYTIRHYKKDFSNLRVAIVGDVLHSRVARSDIHALTTLGAAEVRVVGPRTLVPSDMSSMGVRVFHNLEEGIKDCDVIIMLRLQNERMSGALLPSSQEYFKSFGLTEKRLALAKPDAIVMHPGPINRGVEIDSAVVDGPQAVILSQVTFGIAVRMAVMSIVAGNEA</sequence>
<feature type="domain" description="Aspartate/ornithine carbamoyltransferase carbamoyl-P binding" evidence="9">
    <location>
        <begin position="18"/>
        <end position="161"/>
    </location>
</feature>
<comment type="catalytic activity">
    <reaction evidence="6 7">
        <text>carbamoyl phosphate + L-aspartate = N-carbamoyl-L-aspartate + phosphate + H(+)</text>
        <dbReference type="Rhea" id="RHEA:20013"/>
        <dbReference type="ChEBI" id="CHEBI:15378"/>
        <dbReference type="ChEBI" id="CHEBI:29991"/>
        <dbReference type="ChEBI" id="CHEBI:32814"/>
        <dbReference type="ChEBI" id="CHEBI:43474"/>
        <dbReference type="ChEBI" id="CHEBI:58228"/>
        <dbReference type="EC" id="2.1.3.2"/>
    </reaction>
</comment>
<dbReference type="Pfam" id="PF02729">
    <property type="entry name" value="OTCace_N"/>
    <property type="match status" value="1"/>
</dbReference>
<feature type="binding site" evidence="7">
    <location>
        <position position="278"/>
    </location>
    <ligand>
        <name>carbamoyl phosphate</name>
        <dbReference type="ChEBI" id="CHEBI:58228"/>
    </ligand>
</feature>
<dbReference type="InterPro" id="IPR006131">
    <property type="entry name" value="Asp_carbamoyltransf_Asp/Orn-bd"/>
</dbReference>
<feature type="binding site" evidence="7">
    <location>
        <position position="237"/>
    </location>
    <ligand>
        <name>L-aspartate</name>
        <dbReference type="ChEBI" id="CHEBI:29991"/>
    </ligand>
</feature>
<dbReference type="InterPro" id="IPR006132">
    <property type="entry name" value="Asp/Orn_carbamoyltranf_P-bd"/>
</dbReference>
<organism evidence="11 12">
    <name type="scientific">Comamonas kerstersii</name>
    <dbReference type="NCBI Taxonomy" id="225992"/>
    <lineage>
        <taxon>Bacteria</taxon>
        <taxon>Pseudomonadati</taxon>
        <taxon>Pseudomonadota</taxon>
        <taxon>Betaproteobacteria</taxon>
        <taxon>Burkholderiales</taxon>
        <taxon>Comamonadaceae</taxon>
        <taxon>Comamonas</taxon>
    </lineage>
</organism>
<dbReference type="GO" id="GO:0006520">
    <property type="term" value="P:amino acid metabolic process"/>
    <property type="evidence" value="ECO:0007669"/>
    <property type="project" value="InterPro"/>
</dbReference>
<feature type="binding site" evidence="7">
    <location>
        <position position="70"/>
    </location>
    <ligand>
        <name>carbamoyl phosphate</name>
        <dbReference type="ChEBI" id="CHEBI:58228"/>
    </ligand>
</feature>
<dbReference type="InterPro" id="IPR002082">
    <property type="entry name" value="Asp_carbamoyltransf"/>
</dbReference>
<feature type="binding site" evidence="7">
    <location>
        <position position="97"/>
    </location>
    <ligand>
        <name>L-aspartate</name>
        <dbReference type="ChEBI" id="CHEBI:29991"/>
    </ligand>
</feature>
<comment type="function">
    <text evidence="5 7">Catalyzes the condensation of carbamoyl phosphate and aspartate to form carbamoyl aspartate and inorganic phosphate, the committed step in the de novo pyrimidine nucleotide biosynthesis pathway.</text>
</comment>
<evidence type="ECO:0000259" key="9">
    <source>
        <dbReference type="Pfam" id="PF02729"/>
    </source>
</evidence>
<name>A0A0W7YYV2_9BURK</name>
<comment type="similarity">
    <text evidence="2 7">Belongs to the aspartate/ornithine carbamoyltransferase superfamily. ATCase family.</text>
</comment>
<dbReference type="KEGG" id="cke:B5M06_02660"/>
<dbReference type="UniPathway" id="UPA00070">
    <property type="reaction ID" value="UER00116"/>
</dbReference>
<keyword evidence="3 7" id="KW-0808">Transferase</keyword>
<dbReference type="PANTHER" id="PTHR45753:SF6">
    <property type="entry name" value="ASPARTATE CARBAMOYLTRANSFERASE"/>
    <property type="match status" value="1"/>
</dbReference>
<feature type="binding site" evidence="7">
    <location>
        <position position="149"/>
    </location>
    <ligand>
        <name>carbamoyl phosphate</name>
        <dbReference type="ChEBI" id="CHEBI:58228"/>
    </ligand>
</feature>
<evidence type="ECO:0000256" key="5">
    <source>
        <dbReference type="ARBA" id="ARBA00043884"/>
    </source>
</evidence>
<dbReference type="Gene3D" id="3.40.50.1370">
    <property type="entry name" value="Aspartate/ornithine carbamoyltransferase"/>
    <property type="match status" value="2"/>
</dbReference>
<feature type="binding site" evidence="7">
    <location>
        <position position="152"/>
    </location>
    <ligand>
        <name>carbamoyl phosphate</name>
        <dbReference type="ChEBI" id="CHEBI:58228"/>
    </ligand>
</feature>
<dbReference type="SUPFAM" id="SSF53671">
    <property type="entry name" value="Aspartate/ornithine carbamoyltransferase"/>
    <property type="match status" value="1"/>
</dbReference>
<evidence type="ECO:0000256" key="2">
    <source>
        <dbReference type="ARBA" id="ARBA00008896"/>
    </source>
</evidence>
<gene>
    <name evidence="7 11" type="primary">pyrB</name>
    <name evidence="11" type="ORF">AS359_12670</name>
    <name evidence="10" type="ORF">B5M06_02660</name>
</gene>
<dbReference type="Proteomes" id="UP000242792">
    <property type="component" value="Chromosome"/>
</dbReference>
<dbReference type="HAMAP" id="MF_00001">
    <property type="entry name" value="Asp_carb_tr"/>
    <property type="match status" value="1"/>
</dbReference>